<name>A0AC61S8W3_9BACT</name>
<evidence type="ECO:0000313" key="1">
    <source>
        <dbReference type="EMBL" id="THG55424.1"/>
    </source>
</evidence>
<evidence type="ECO:0000313" key="2">
    <source>
        <dbReference type="Proteomes" id="UP000305401"/>
    </source>
</evidence>
<reference evidence="1" key="1">
    <citation type="submission" date="2019-04" db="EMBL/GenBank/DDBJ databases">
        <title>Microbes associate with the intestines of laboratory mice.</title>
        <authorList>
            <person name="Navarre W."/>
            <person name="Wong E."/>
            <person name="Huang K.C."/>
            <person name="Tropini C."/>
            <person name="Ng K."/>
            <person name="Yu B."/>
        </authorList>
    </citation>
    <scope>NUCLEOTIDE SEQUENCE</scope>
    <source>
        <strain evidence="1">NM86_A22</strain>
    </source>
</reference>
<keyword evidence="2" id="KW-1185">Reference proteome</keyword>
<organism evidence="1 2">
    <name type="scientific">Muribaculum caecicola</name>
    <dbReference type="NCBI Taxonomy" id="3038144"/>
    <lineage>
        <taxon>Bacteria</taxon>
        <taxon>Pseudomonadati</taxon>
        <taxon>Bacteroidota</taxon>
        <taxon>Bacteroidia</taxon>
        <taxon>Bacteroidales</taxon>
        <taxon>Muribaculaceae</taxon>
        <taxon>Muribaculum</taxon>
    </lineage>
</organism>
<accession>A0AC61S8W3</accession>
<proteinExistence type="predicted"/>
<dbReference type="Proteomes" id="UP000305401">
    <property type="component" value="Unassembled WGS sequence"/>
</dbReference>
<comment type="caution">
    <text evidence="1">The sequence shown here is derived from an EMBL/GenBank/DDBJ whole genome shotgun (WGS) entry which is preliminary data.</text>
</comment>
<protein>
    <submittedName>
        <fullName evidence="1">DUF4292 domain-containing protein</fullName>
    </submittedName>
</protein>
<sequence length="276" mass="31151">MTRINKSLTCILIAMLAVMQACQPKKEIQGHIDGQTPTQQYYALTSPTAEWNSVEVPISFSLEKPQRISLSGRARIEQGKAIELSMRMIGIEVARLLIREDSLFAMYRLEKVYLAESIKSLTNRLPVSIGNLQDMLIGRPFIIGASTMGPWNKKNVDLEYSLNSLTIIPQKQPKGVTYGFTANTGQEIYLSRFAALSDKKDITVTANYTPWTNTTPAGKVARTTLLDISAQKTNISAQINWKWQNAKWNTFNNISWQVPGNYRRINAEELLKNLHQ</sequence>
<dbReference type="EMBL" id="SSTG01000001">
    <property type="protein sequence ID" value="THG55424.1"/>
    <property type="molecule type" value="Genomic_DNA"/>
</dbReference>
<gene>
    <name evidence="1" type="ORF">E5990_00240</name>
</gene>